<organism evidence="5 6">
    <name type="scientific">Skeletonema marinoi</name>
    <dbReference type="NCBI Taxonomy" id="267567"/>
    <lineage>
        <taxon>Eukaryota</taxon>
        <taxon>Sar</taxon>
        <taxon>Stramenopiles</taxon>
        <taxon>Ochrophyta</taxon>
        <taxon>Bacillariophyta</taxon>
        <taxon>Coscinodiscophyceae</taxon>
        <taxon>Thalassiosirophycidae</taxon>
        <taxon>Thalassiosirales</taxon>
        <taxon>Skeletonemataceae</taxon>
        <taxon>Skeletonema</taxon>
        <taxon>Skeletonema marinoi-dohrnii complex</taxon>
    </lineage>
</organism>
<keyword evidence="4 5" id="KW-0378">Hydrolase</keyword>
<dbReference type="InterPro" id="IPR019363">
    <property type="entry name" value="LDAH"/>
</dbReference>
<evidence type="ECO:0000256" key="4">
    <source>
        <dbReference type="ARBA" id="ARBA00022801"/>
    </source>
</evidence>
<dbReference type="GO" id="GO:0016298">
    <property type="term" value="F:lipase activity"/>
    <property type="evidence" value="ECO:0007669"/>
    <property type="project" value="InterPro"/>
</dbReference>
<gene>
    <name evidence="5" type="ORF">QTG54_011040</name>
</gene>
<dbReference type="GO" id="GO:0005811">
    <property type="term" value="C:lipid droplet"/>
    <property type="evidence" value="ECO:0007669"/>
    <property type="project" value="UniProtKB-SubCell"/>
</dbReference>
<evidence type="ECO:0000313" key="5">
    <source>
        <dbReference type="EMBL" id="KAK1738371.1"/>
    </source>
</evidence>
<dbReference type="SUPFAM" id="SSF53474">
    <property type="entry name" value="alpha/beta-Hydrolases"/>
    <property type="match status" value="1"/>
</dbReference>
<proteinExistence type="inferred from homology"/>
<protein>
    <submittedName>
        <fullName evidence="5">Lipid droplet-associated hydrolase</fullName>
        <ecNumber evidence="5">3.1.1.-</ecNumber>
    </submittedName>
</protein>
<accession>A0AAD9D8Q0</accession>
<comment type="subcellular location">
    <subcellularLocation>
        <location evidence="1">Lipid droplet</location>
    </subcellularLocation>
</comment>
<name>A0AAD9D8Q0_9STRA</name>
<comment type="similarity">
    <text evidence="2">Belongs to the AB hydrolase superfamily. LDAH family.</text>
</comment>
<keyword evidence="6" id="KW-1185">Reference proteome</keyword>
<dbReference type="Proteomes" id="UP001224775">
    <property type="component" value="Unassembled WGS sequence"/>
</dbReference>
<dbReference type="Pfam" id="PF10230">
    <property type="entry name" value="LIDHydrolase"/>
    <property type="match status" value="1"/>
</dbReference>
<dbReference type="InterPro" id="IPR029058">
    <property type="entry name" value="AB_hydrolase_fold"/>
</dbReference>
<evidence type="ECO:0000256" key="2">
    <source>
        <dbReference type="ARBA" id="ARBA00008300"/>
    </source>
</evidence>
<comment type="caution">
    <text evidence="5">The sequence shown here is derived from an EMBL/GenBank/DDBJ whole genome shotgun (WGS) entry which is preliminary data.</text>
</comment>
<dbReference type="EC" id="3.1.1.-" evidence="5"/>
<evidence type="ECO:0000256" key="1">
    <source>
        <dbReference type="ARBA" id="ARBA00004502"/>
    </source>
</evidence>
<reference evidence="5" key="1">
    <citation type="submission" date="2023-06" db="EMBL/GenBank/DDBJ databases">
        <title>Survivors Of The Sea: Transcriptome response of Skeletonema marinoi to long-term dormancy.</title>
        <authorList>
            <person name="Pinder M.I.M."/>
            <person name="Kourtchenko O."/>
            <person name="Robertson E.K."/>
            <person name="Larsson T."/>
            <person name="Maumus F."/>
            <person name="Osuna-Cruz C.M."/>
            <person name="Vancaester E."/>
            <person name="Stenow R."/>
            <person name="Vandepoele K."/>
            <person name="Ploug H."/>
            <person name="Bruchert V."/>
            <person name="Godhe A."/>
            <person name="Topel M."/>
        </authorList>
    </citation>
    <scope>NUCLEOTIDE SEQUENCE</scope>
    <source>
        <strain evidence="5">R05AC</strain>
    </source>
</reference>
<dbReference type="Gene3D" id="3.40.50.1820">
    <property type="entry name" value="alpha/beta hydrolase"/>
    <property type="match status" value="1"/>
</dbReference>
<keyword evidence="3" id="KW-0551">Lipid droplet</keyword>
<dbReference type="PANTHER" id="PTHR13390">
    <property type="entry name" value="LIPASE"/>
    <property type="match status" value="1"/>
</dbReference>
<dbReference type="AlphaFoldDB" id="A0AAD9D8Q0"/>
<evidence type="ECO:0000313" key="6">
    <source>
        <dbReference type="Proteomes" id="UP001224775"/>
    </source>
</evidence>
<evidence type="ECO:0000256" key="3">
    <source>
        <dbReference type="ARBA" id="ARBA00022677"/>
    </source>
</evidence>
<dbReference type="GO" id="GO:0019915">
    <property type="term" value="P:lipid storage"/>
    <property type="evidence" value="ECO:0007669"/>
    <property type="project" value="InterPro"/>
</dbReference>
<sequence length="371" mass="41896">MPAPKVRLVSHRKTIHGWPTDSISIDFYKGEADNVDASPSQNKCKPNLILIFIPGNPGLIEWYSDTLVKIVEQLGVGYAVRGISYAGHGAGDDVIGSADDHKHSFVNTSGHQDVVGTKMSVSWKIEGQIKHKLSWVDDVIEEWKVEFRTSSQPTAELPRLIFVSHSFGAYLVQHMLLRRPALLQQTQQIIHLMPFIRFDPPPLQKTVLSKLAHSYEYTIPMLSNSVWALTSTLPRKLIDIYLNKVVGLECDKGRKITLDVCTHPNMIRNHLILGFEEIRELPELTNDVAFRLIGKTCPTSILFCGCPDQWAPLSHMEELKELKSKAQISNIDCVYMESLTHDFVVHPEMIELVVGFCLDQIIRPRLLSSKL</sequence>
<dbReference type="PANTHER" id="PTHR13390:SF0">
    <property type="entry name" value="LIPID DROPLET-ASSOCIATED HYDROLASE"/>
    <property type="match status" value="1"/>
</dbReference>
<dbReference type="EMBL" id="JATAAI010000021">
    <property type="protein sequence ID" value="KAK1738371.1"/>
    <property type="molecule type" value="Genomic_DNA"/>
</dbReference>